<keyword evidence="2" id="KW-1185">Reference proteome</keyword>
<sequence length="156" mass="17439">MSTRCLSLCLAPNSHRVSTGLHHAKPSSNIPPPSYRLTELPQILPSTRGDRWQRHTSSFRGRTTACTRACMRSRSLERPSLMFYRPLKTPCTLSLACFELAQTQSRCSYFCTAAGPTVRPEDPTNTRWVYVSMIAVLVSLAEYCDTALPVVLTVTE</sequence>
<dbReference type="EMBL" id="MU277225">
    <property type="protein sequence ID" value="KAI0059592.1"/>
    <property type="molecule type" value="Genomic_DNA"/>
</dbReference>
<organism evidence="1 2">
    <name type="scientific">Artomyces pyxidatus</name>
    <dbReference type="NCBI Taxonomy" id="48021"/>
    <lineage>
        <taxon>Eukaryota</taxon>
        <taxon>Fungi</taxon>
        <taxon>Dikarya</taxon>
        <taxon>Basidiomycota</taxon>
        <taxon>Agaricomycotina</taxon>
        <taxon>Agaricomycetes</taxon>
        <taxon>Russulales</taxon>
        <taxon>Auriscalpiaceae</taxon>
        <taxon>Artomyces</taxon>
    </lineage>
</organism>
<evidence type="ECO:0000313" key="2">
    <source>
        <dbReference type="Proteomes" id="UP000814140"/>
    </source>
</evidence>
<proteinExistence type="predicted"/>
<evidence type="ECO:0000313" key="1">
    <source>
        <dbReference type="EMBL" id="KAI0059592.1"/>
    </source>
</evidence>
<protein>
    <submittedName>
        <fullName evidence="1">Uncharacterized protein</fullName>
    </submittedName>
</protein>
<name>A0ACB8STV8_9AGAM</name>
<dbReference type="Proteomes" id="UP000814140">
    <property type="component" value="Unassembled WGS sequence"/>
</dbReference>
<reference evidence="1" key="2">
    <citation type="journal article" date="2022" name="New Phytol.">
        <title>Evolutionary transition to the ectomycorrhizal habit in the genomes of a hyperdiverse lineage of mushroom-forming fungi.</title>
        <authorList>
            <person name="Looney B."/>
            <person name="Miyauchi S."/>
            <person name="Morin E."/>
            <person name="Drula E."/>
            <person name="Courty P.E."/>
            <person name="Kohler A."/>
            <person name="Kuo A."/>
            <person name="LaButti K."/>
            <person name="Pangilinan J."/>
            <person name="Lipzen A."/>
            <person name="Riley R."/>
            <person name="Andreopoulos W."/>
            <person name="He G."/>
            <person name="Johnson J."/>
            <person name="Nolan M."/>
            <person name="Tritt A."/>
            <person name="Barry K.W."/>
            <person name="Grigoriev I.V."/>
            <person name="Nagy L.G."/>
            <person name="Hibbett D."/>
            <person name="Henrissat B."/>
            <person name="Matheny P.B."/>
            <person name="Labbe J."/>
            <person name="Martin F.M."/>
        </authorList>
    </citation>
    <scope>NUCLEOTIDE SEQUENCE</scope>
    <source>
        <strain evidence="1">HHB10654</strain>
    </source>
</reference>
<comment type="caution">
    <text evidence="1">The sequence shown here is derived from an EMBL/GenBank/DDBJ whole genome shotgun (WGS) entry which is preliminary data.</text>
</comment>
<accession>A0ACB8STV8</accession>
<reference evidence="1" key="1">
    <citation type="submission" date="2021-03" db="EMBL/GenBank/DDBJ databases">
        <authorList>
            <consortium name="DOE Joint Genome Institute"/>
            <person name="Ahrendt S."/>
            <person name="Looney B.P."/>
            <person name="Miyauchi S."/>
            <person name="Morin E."/>
            <person name="Drula E."/>
            <person name="Courty P.E."/>
            <person name="Chicoki N."/>
            <person name="Fauchery L."/>
            <person name="Kohler A."/>
            <person name="Kuo A."/>
            <person name="Labutti K."/>
            <person name="Pangilinan J."/>
            <person name="Lipzen A."/>
            <person name="Riley R."/>
            <person name="Andreopoulos W."/>
            <person name="He G."/>
            <person name="Johnson J."/>
            <person name="Barry K.W."/>
            <person name="Grigoriev I.V."/>
            <person name="Nagy L."/>
            <person name="Hibbett D."/>
            <person name="Henrissat B."/>
            <person name="Matheny P.B."/>
            <person name="Labbe J."/>
            <person name="Martin F."/>
        </authorList>
    </citation>
    <scope>NUCLEOTIDE SEQUENCE</scope>
    <source>
        <strain evidence="1">HHB10654</strain>
    </source>
</reference>
<gene>
    <name evidence="1" type="ORF">BV25DRAFT_1055413</name>
</gene>